<evidence type="ECO:0000313" key="1">
    <source>
        <dbReference type="EMBL" id="CAN0466400.1"/>
    </source>
</evidence>
<accession>A0AC59ZMW0</accession>
<gene>
    <name evidence="1" type="ORF">MRATA1EN22A_LOCUS20311</name>
</gene>
<reference evidence="1" key="2">
    <citation type="submission" date="2025-03" db="EMBL/GenBank/DDBJ databases">
        <authorList>
            <consortium name="ELIXIR-Norway"/>
            <consortium name="Elixir Norway"/>
        </authorList>
    </citation>
    <scope>NUCLEOTIDE SEQUENCE</scope>
</reference>
<reference evidence="1" key="1">
    <citation type="submission" date="2023-05" db="EMBL/GenBank/DDBJ databases">
        <authorList>
            <consortium name="ELIXIR-Norway"/>
        </authorList>
    </citation>
    <scope>NUCLEOTIDE SEQUENCE</scope>
</reference>
<evidence type="ECO:0000313" key="2">
    <source>
        <dbReference type="Proteomes" id="UP001162501"/>
    </source>
</evidence>
<organism evidence="1 2">
    <name type="scientific">Rangifer tarandus platyrhynchus</name>
    <name type="common">Svalbard reindeer</name>
    <dbReference type="NCBI Taxonomy" id="3082113"/>
    <lineage>
        <taxon>Eukaryota</taxon>
        <taxon>Metazoa</taxon>
        <taxon>Chordata</taxon>
        <taxon>Craniata</taxon>
        <taxon>Vertebrata</taxon>
        <taxon>Euteleostomi</taxon>
        <taxon>Mammalia</taxon>
        <taxon>Eutheria</taxon>
        <taxon>Laurasiatheria</taxon>
        <taxon>Artiodactyla</taxon>
        <taxon>Ruminantia</taxon>
        <taxon>Pecora</taxon>
        <taxon>Cervidae</taxon>
        <taxon>Odocoileinae</taxon>
        <taxon>Rangifer</taxon>
    </lineage>
</organism>
<proteinExistence type="predicted"/>
<dbReference type="Proteomes" id="UP001162501">
    <property type="component" value="Chromosome 30"/>
</dbReference>
<dbReference type="EMBL" id="OX596114">
    <property type="protein sequence ID" value="CAN0466400.1"/>
    <property type="molecule type" value="Genomic_DNA"/>
</dbReference>
<name>A0AC59ZMW0_RANTA</name>
<sequence length="180" mass="18919">MLIAPRLVGCGASPPAVRTPSLLKGAWRGHQAPLEGPDSASNQGRVAMDVRVSRAPRPPAGHRRGHRLPGTPRPLRPRPGLTVRAAGLRMEWSADQGARLIGRLVSLQPSGEPVGAHVAALPSCPRQAGPTADVTDPSQKALPWEAAPLRSALTRPASRVLPLVSGTDSSKMSRNCKTDT</sequence>
<protein>
    <submittedName>
        <fullName evidence="1">Uncharacterized protein</fullName>
    </submittedName>
</protein>